<dbReference type="RefSeq" id="WP_258385823.1">
    <property type="nucleotide sequence ID" value="NZ_CP091430.1"/>
</dbReference>
<evidence type="ECO:0000313" key="7">
    <source>
        <dbReference type="EMBL" id="UVI29736.1"/>
    </source>
</evidence>
<dbReference type="Pfam" id="PF01547">
    <property type="entry name" value="SBP_bac_1"/>
    <property type="match status" value="1"/>
</dbReference>
<dbReference type="PANTHER" id="PTHR43649">
    <property type="entry name" value="ARABINOSE-BINDING PROTEIN-RELATED"/>
    <property type="match status" value="1"/>
</dbReference>
<evidence type="ECO:0000256" key="2">
    <source>
        <dbReference type="ARBA" id="ARBA00008520"/>
    </source>
</evidence>
<feature type="region of interest" description="Disordered" evidence="5">
    <location>
        <begin position="30"/>
        <end position="67"/>
    </location>
</feature>
<evidence type="ECO:0000256" key="3">
    <source>
        <dbReference type="ARBA" id="ARBA00022448"/>
    </source>
</evidence>
<keyword evidence="3" id="KW-0813">Transport</keyword>
<dbReference type="PANTHER" id="PTHR43649:SF31">
    <property type="entry name" value="SN-GLYCEROL-3-PHOSPHATE-BINDING PERIPLASMIC PROTEIN UGPB"/>
    <property type="match status" value="1"/>
</dbReference>
<proteinExistence type="inferred from homology"/>
<dbReference type="Gene3D" id="3.40.190.10">
    <property type="entry name" value="Periplasmic binding protein-like II"/>
    <property type="match status" value="1"/>
</dbReference>
<evidence type="ECO:0000256" key="6">
    <source>
        <dbReference type="SAM" id="SignalP"/>
    </source>
</evidence>
<comment type="similarity">
    <text evidence="2">Belongs to the bacterial solute-binding protein 1 family.</text>
</comment>
<dbReference type="InterPro" id="IPR006059">
    <property type="entry name" value="SBP"/>
</dbReference>
<sequence>MKKISTMLVMIIFALTAVLSACSDSSKPIVPANNEPAANEPAAEGNKSDPPAVQSEEEKEPADVERKQYSGEIVISLNGNPEDAGDAKAFEALAAAYKKVQPNVKLVWEPKGSTSGDYPTVLGTMLAVGTPRPDLVAGNYVPTYDKYLNFDKYRYQVNPYTGNKWDDDLDFNFFVAKNAKGERIMLPTQSVHIMWFYNKDVFDKLNLQPPNNWDELVSVSEKIKASGMIPIASNFVWKVPQWVIEIYLDQFTRNWHDIVRAQEGDYNYDDDLDGSFKADPNDPYIDLKYNFNQARLYKAIKDGVIRFDTPEMTQMVANMAKVFPKYAQKDFFISTDDYPLFLQQKAAMIIDGTWSLPTVKKDMANLNDPVRLKELKITDTGSLKPFNWGTFENPPMTGGLVQGPVRSVESATGEYVSIIEKNQAQTDMVLDFVMFWLSQPGYQAWVDGMVAANEFNPGGPVMVRNITVPAQIQEMFKEIKMLGNAEIPINNPLSTRVPDLDKANFNLYKEALEGKITPEQFGKKLQESWMKNFDAIIKNAGLTMEDIEHPERAPGQ</sequence>
<evidence type="ECO:0000256" key="1">
    <source>
        <dbReference type="ARBA" id="ARBA00004196"/>
    </source>
</evidence>
<evidence type="ECO:0000256" key="4">
    <source>
        <dbReference type="ARBA" id="ARBA00022729"/>
    </source>
</evidence>
<accession>A0ABY5S740</accession>
<feature type="compositionally biased region" description="Low complexity" evidence="5">
    <location>
        <begin position="31"/>
        <end position="44"/>
    </location>
</feature>
<protein>
    <submittedName>
        <fullName evidence="7">Extracellular solute-binding protein</fullName>
    </submittedName>
</protein>
<reference evidence="7" key="1">
    <citation type="submission" date="2022-01" db="EMBL/GenBank/DDBJ databases">
        <title>Paenibacillus spongiae sp. nov., isolated from marine sponge.</title>
        <authorList>
            <person name="Li Z."/>
            <person name="Zhang M."/>
        </authorList>
    </citation>
    <scope>NUCLEOTIDE SEQUENCE</scope>
    <source>
        <strain evidence="7">PHS-Z3</strain>
    </source>
</reference>
<dbReference type="InterPro" id="IPR050490">
    <property type="entry name" value="Bact_solute-bd_prot1"/>
</dbReference>
<dbReference type="EMBL" id="CP091430">
    <property type="protein sequence ID" value="UVI29736.1"/>
    <property type="molecule type" value="Genomic_DNA"/>
</dbReference>
<evidence type="ECO:0000313" key="8">
    <source>
        <dbReference type="Proteomes" id="UP001057877"/>
    </source>
</evidence>
<comment type="subcellular location">
    <subcellularLocation>
        <location evidence="1">Cell envelope</location>
    </subcellularLocation>
</comment>
<gene>
    <name evidence="7" type="ORF">L1F29_30745</name>
</gene>
<dbReference type="PROSITE" id="PS51257">
    <property type="entry name" value="PROKAR_LIPOPROTEIN"/>
    <property type="match status" value="1"/>
</dbReference>
<keyword evidence="8" id="KW-1185">Reference proteome</keyword>
<feature type="signal peptide" evidence="6">
    <location>
        <begin position="1"/>
        <end position="23"/>
    </location>
</feature>
<evidence type="ECO:0000256" key="5">
    <source>
        <dbReference type="SAM" id="MobiDB-lite"/>
    </source>
</evidence>
<keyword evidence="4 6" id="KW-0732">Signal</keyword>
<feature type="chain" id="PRO_5045504328" evidence="6">
    <location>
        <begin position="24"/>
        <end position="556"/>
    </location>
</feature>
<dbReference type="Proteomes" id="UP001057877">
    <property type="component" value="Chromosome"/>
</dbReference>
<name>A0ABY5S740_9BACL</name>
<dbReference type="SUPFAM" id="SSF53850">
    <property type="entry name" value="Periplasmic binding protein-like II"/>
    <property type="match status" value="1"/>
</dbReference>
<organism evidence="7 8">
    <name type="scientific">Paenibacillus spongiae</name>
    <dbReference type="NCBI Taxonomy" id="2909671"/>
    <lineage>
        <taxon>Bacteria</taxon>
        <taxon>Bacillati</taxon>
        <taxon>Bacillota</taxon>
        <taxon>Bacilli</taxon>
        <taxon>Bacillales</taxon>
        <taxon>Paenibacillaceae</taxon>
        <taxon>Paenibacillus</taxon>
    </lineage>
</organism>